<dbReference type="InterPro" id="IPR017850">
    <property type="entry name" value="Alkaline_phosphatase_core_sf"/>
</dbReference>
<evidence type="ECO:0000313" key="5">
    <source>
        <dbReference type="Proteomes" id="UP000002318"/>
    </source>
</evidence>
<accession>E1RBQ5</accession>
<evidence type="ECO:0000256" key="2">
    <source>
        <dbReference type="ARBA" id="ARBA00022801"/>
    </source>
</evidence>
<name>E1RBQ5_SEDSS</name>
<dbReference type="Pfam" id="PF00884">
    <property type="entry name" value="Sulfatase"/>
    <property type="match status" value="1"/>
</dbReference>
<dbReference type="InterPro" id="IPR000917">
    <property type="entry name" value="Sulfatase_N"/>
</dbReference>
<keyword evidence="2" id="KW-0378">Hydrolase</keyword>
<dbReference type="HOGENOM" id="CLU_006332_14_0_12"/>
<dbReference type="eggNOG" id="COG3119">
    <property type="taxonomic scope" value="Bacteria"/>
</dbReference>
<comment type="similarity">
    <text evidence="1">Belongs to the sulfatase family.</text>
</comment>
<dbReference type="PANTHER" id="PTHR42693">
    <property type="entry name" value="ARYLSULFATASE FAMILY MEMBER"/>
    <property type="match status" value="1"/>
</dbReference>
<feature type="domain" description="Sulfatase N-terminal" evidence="3">
    <location>
        <begin position="2"/>
        <end position="343"/>
    </location>
</feature>
<evidence type="ECO:0000259" key="3">
    <source>
        <dbReference type="Pfam" id="PF00884"/>
    </source>
</evidence>
<dbReference type="STRING" id="573413.Spirs_0642"/>
<evidence type="ECO:0000313" key="4">
    <source>
        <dbReference type="EMBL" id="ADK79785.1"/>
    </source>
</evidence>
<dbReference type="PANTHER" id="PTHR42693:SF53">
    <property type="entry name" value="ENDO-4-O-SULFATASE"/>
    <property type="match status" value="1"/>
</dbReference>
<gene>
    <name evidence="4" type="ordered locus">Spirs_0642</name>
</gene>
<dbReference type="Proteomes" id="UP000002318">
    <property type="component" value="Chromosome"/>
</dbReference>
<dbReference type="GO" id="GO:0004065">
    <property type="term" value="F:arylsulfatase activity"/>
    <property type="evidence" value="ECO:0007669"/>
    <property type="project" value="TreeGrafter"/>
</dbReference>
<dbReference type="SUPFAM" id="SSF53649">
    <property type="entry name" value="Alkaline phosphatase-like"/>
    <property type="match status" value="1"/>
</dbReference>
<sequence length="512" mass="59395">MNVIFVMFDSLIRKGIGAYGGNISTPNIDKFSKKAVTFDTHYACSMPCMPARRDFLTGRPNFLHASWGCLEPFDRPLTKELRKSKGVYSHLITDHPHYFTYGGSGYHSSFDSWEFMRGQEGDPCTGIVDFDYKQYDDFYNPTYYPVGDEKLDLPFLREQHIKNREKSMTAEKDMSLVKCYEAAFTFLDRNHNADNWFLQLECFDPHEPYYAAERFREMYDVNDGLVTDWPFYRRVFESKENAEKLIKNYSALLTMCDEYFGRLLQYMDQYRLWENTMLIFTTDHGILLSEHDWWGKNRQPYYEEISHLPLMIYHPDYADKGGERRTSLTHATDFAPTIFDAFGDSKPKEATGQSLLPLLSSDNKDDRGVIFGIFGGAIGATDGRYAYYLYPEDLSSSNNLYEYTLMPEHLRNQMSIAELTDMELAPPFDFTQGVKTLKIKARDDSKRIPLDREGFLGSFQDTKTVLFDLVSDPGQNNPISDPAIEKRMKQIIINEMKKADAAPETYKRFRIG</sequence>
<keyword evidence="5" id="KW-1185">Reference proteome</keyword>
<dbReference type="KEGG" id="ssm:Spirs_0642"/>
<dbReference type="OrthoDB" id="312425at2"/>
<evidence type="ECO:0000256" key="1">
    <source>
        <dbReference type="ARBA" id="ARBA00008779"/>
    </source>
</evidence>
<dbReference type="AlphaFoldDB" id="E1RBQ5"/>
<proteinExistence type="inferred from homology"/>
<organism evidence="4 5">
    <name type="scientific">Sediminispirochaeta smaragdinae (strain DSM 11293 / JCM 15392 / SEBR 4228)</name>
    <name type="common">Spirochaeta smaragdinae</name>
    <dbReference type="NCBI Taxonomy" id="573413"/>
    <lineage>
        <taxon>Bacteria</taxon>
        <taxon>Pseudomonadati</taxon>
        <taxon>Spirochaetota</taxon>
        <taxon>Spirochaetia</taxon>
        <taxon>Spirochaetales</taxon>
        <taxon>Spirochaetaceae</taxon>
        <taxon>Sediminispirochaeta</taxon>
    </lineage>
</organism>
<dbReference type="EMBL" id="CP002116">
    <property type="protein sequence ID" value="ADK79785.1"/>
    <property type="molecule type" value="Genomic_DNA"/>
</dbReference>
<dbReference type="CDD" id="cd16148">
    <property type="entry name" value="sulfatase_like"/>
    <property type="match status" value="1"/>
</dbReference>
<dbReference type="Gene3D" id="3.40.720.10">
    <property type="entry name" value="Alkaline Phosphatase, subunit A"/>
    <property type="match status" value="1"/>
</dbReference>
<protein>
    <submittedName>
        <fullName evidence="4">Sulfatase</fullName>
    </submittedName>
</protein>
<dbReference type="InterPro" id="IPR050738">
    <property type="entry name" value="Sulfatase"/>
</dbReference>
<reference evidence="4 5" key="1">
    <citation type="journal article" date="2010" name="Stand. Genomic Sci.">
        <title>Complete genome sequence of Spirochaeta smaragdinae type strain (SEBR 4228).</title>
        <authorList>
            <person name="Mavromatis K."/>
            <person name="Yasawong M."/>
            <person name="Chertkov O."/>
            <person name="Lapidus A."/>
            <person name="Lucas S."/>
            <person name="Nolan M."/>
            <person name="Del Rio T.G."/>
            <person name="Tice H."/>
            <person name="Cheng J.F."/>
            <person name="Pitluck S."/>
            <person name="Liolios K."/>
            <person name="Ivanova N."/>
            <person name="Tapia R."/>
            <person name="Han C."/>
            <person name="Bruce D."/>
            <person name="Goodwin L."/>
            <person name="Pati A."/>
            <person name="Chen A."/>
            <person name="Palaniappan K."/>
            <person name="Land M."/>
            <person name="Hauser L."/>
            <person name="Chang Y.J."/>
            <person name="Jeffries C.D."/>
            <person name="Detter J.C."/>
            <person name="Rohde M."/>
            <person name="Brambilla E."/>
            <person name="Spring S."/>
            <person name="Goker M."/>
            <person name="Sikorski J."/>
            <person name="Woyke T."/>
            <person name="Bristow J."/>
            <person name="Eisen J.A."/>
            <person name="Markowitz V."/>
            <person name="Hugenholtz P."/>
            <person name="Klenk H.P."/>
            <person name="Kyrpides N.C."/>
        </authorList>
    </citation>
    <scope>NUCLEOTIDE SEQUENCE [LARGE SCALE GENOMIC DNA]</scope>
    <source>
        <strain evidence="5">DSM 11293 / JCM 15392 / SEBR 4228</strain>
    </source>
</reference>